<evidence type="ECO:0000256" key="2">
    <source>
        <dbReference type="ARBA" id="ARBA00022559"/>
    </source>
</evidence>
<organism evidence="10 11">
    <name type="scientific">Parthenolecanium corni</name>
    <dbReference type="NCBI Taxonomy" id="536013"/>
    <lineage>
        <taxon>Eukaryota</taxon>
        <taxon>Metazoa</taxon>
        <taxon>Ecdysozoa</taxon>
        <taxon>Arthropoda</taxon>
        <taxon>Hexapoda</taxon>
        <taxon>Insecta</taxon>
        <taxon>Pterygota</taxon>
        <taxon>Neoptera</taxon>
        <taxon>Paraneoptera</taxon>
        <taxon>Hemiptera</taxon>
        <taxon>Sternorrhyncha</taxon>
        <taxon>Coccoidea</taxon>
        <taxon>Coccidae</taxon>
        <taxon>Parthenolecanium</taxon>
    </lineage>
</organism>
<dbReference type="PIRSF" id="PIRSF038928">
    <property type="entry name" value="Catalase_clade1-3"/>
    <property type="match status" value="1"/>
</dbReference>
<sequence>MSGRDGTAQQLSEYKAISKPTTFTTGWGAHVPSMTSSLTAGKRGPLCVQDTVFFDTFHHFNRERIPERVVHAKGAGAFGYFECTKDVTKYTKAVVFSQVGKKTDLAVRFSTTGGESGANETSRESRGFSLKFYTEDGIWDLTALHLPVFFVRDAMIFPSLNHVVKRNPVTHVKDFDAFWDFISLRPELIHSFLHLFSPSGIPDGYRHMNGYAQNIFKLVNTEGEGVWCKFHIITNQGVKNIETAKAIEIAGTDPDYATRDLYNAIHAGKYPKWTLNIQVMTFEEAKSMKWNIFDPTQLWPEDQFPLIEAGNIVLNKNPTNYFSDVEQIAFNPGHLIPGIEPSPDKVLQARLLTYSDAQRYRLGANHLQLPVNCPHHNNKTRVSNEQRDGFATYYNQNGTPNYYPNSFNGPEIDPLAKIQPYEVSGFVDRYDTGDEDNYSGATLFWQKLKLDEQTILVKNLASTLTFAQDFIQERTIKVLSQVDETLAKLVQESINRQIETKNVTGTLW</sequence>
<dbReference type="GO" id="GO:0042744">
    <property type="term" value="P:hydrogen peroxide catabolic process"/>
    <property type="evidence" value="ECO:0007669"/>
    <property type="project" value="UniProtKB-KW"/>
</dbReference>
<dbReference type="InterPro" id="IPR011614">
    <property type="entry name" value="Catalase_core"/>
</dbReference>
<reference evidence="10 11" key="1">
    <citation type="submission" date="2024-03" db="EMBL/GenBank/DDBJ databases">
        <title>Adaptation during the transition from Ophiocordyceps entomopathogen to insect associate is accompanied by gene loss and intensified selection.</title>
        <authorList>
            <person name="Ward C.M."/>
            <person name="Onetto C.A."/>
            <person name="Borneman A.R."/>
        </authorList>
    </citation>
    <scope>NUCLEOTIDE SEQUENCE [LARGE SCALE GENOMIC DNA]</scope>
    <source>
        <strain evidence="10">AWRI1</strain>
        <tissue evidence="10">Single Adult Female</tissue>
    </source>
</reference>
<dbReference type="SMART" id="SM01060">
    <property type="entry name" value="Catalase"/>
    <property type="match status" value="1"/>
</dbReference>
<evidence type="ECO:0000256" key="3">
    <source>
        <dbReference type="ARBA" id="ARBA00022617"/>
    </source>
</evidence>
<keyword evidence="2" id="KW-0575">Peroxidase</keyword>
<evidence type="ECO:0000313" key="11">
    <source>
        <dbReference type="Proteomes" id="UP001367676"/>
    </source>
</evidence>
<dbReference type="FunFam" id="2.40.180.10:FF:000001">
    <property type="entry name" value="Catalase"/>
    <property type="match status" value="1"/>
</dbReference>
<dbReference type="SUPFAM" id="SSF56634">
    <property type="entry name" value="Heme-dependent catalase-like"/>
    <property type="match status" value="1"/>
</dbReference>
<dbReference type="Proteomes" id="UP001367676">
    <property type="component" value="Unassembled WGS sequence"/>
</dbReference>
<comment type="cofactor">
    <cofactor evidence="8">
        <name>heme</name>
        <dbReference type="ChEBI" id="CHEBI:30413"/>
    </cofactor>
</comment>
<dbReference type="PANTHER" id="PTHR11465:SF9">
    <property type="entry name" value="CATALASE"/>
    <property type="match status" value="1"/>
</dbReference>
<dbReference type="GO" id="GO:0005739">
    <property type="term" value="C:mitochondrion"/>
    <property type="evidence" value="ECO:0007669"/>
    <property type="project" value="TreeGrafter"/>
</dbReference>
<name>A0AAN9TG65_9HEMI</name>
<evidence type="ECO:0000256" key="5">
    <source>
        <dbReference type="ARBA" id="ARBA00023002"/>
    </source>
</evidence>
<keyword evidence="4 8" id="KW-0479">Metal-binding</keyword>
<comment type="similarity">
    <text evidence="1">Belongs to the catalase family.</text>
</comment>
<dbReference type="InterPro" id="IPR024711">
    <property type="entry name" value="Catalase_clade1/3"/>
</dbReference>
<dbReference type="GO" id="GO:0046872">
    <property type="term" value="F:metal ion binding"/>
    <property type="evidence" value="ECO:0007669"/>
    <property type="project" value="UniProtKB-KW"/>
</dbReference>
<dbReference type="Pfam" id="PF06628">
    <property type="entry name" value="Catalase-rel"/>
    <property type="match status" value="1"/>
</dbReference>
<dbReference type="InterPro" id="IPR024708">
    <property type="entry name" value="Catalase_AS"/>
</dbReference>
<dbReference type="PROSITE" id="PS51402">
    <property type="entry name" value="CATALASE_3"/>
    <property type="match status" value="1"/>
</dbReference>
<keyword evidence="3 8" id="KW-0349">Heme</keyword>
<dbReference type="InterPro" id="IPR018028">
    <property type="entry name" value="Catalase"/>
</dbReference>
<dbReference type="EMBL" id="JBBCAQ010000022">
    <property type="protein sequence ID" value="KAK7590782.1"/>
    <property type="molecule type" value="Genomic_DNA"/>
</dbReference>
<accession>A0AAN9TG65</accession>
<evidence type="ECO:0000256" key="4">
    <source>
        <dbReference type="ARBA" id="ARBA00022723"/>
    </source>
</evidence>
<dbReference type="Pfam" id="PF00199">
    <property type="entry name" value="Catalase"/>
    <property type="match status" value="1"/>
</dbReference>
<dbReference type="GO" id="GO:0042542">
    <property type="term" value="P:response to hydrogen peroxide"/>
    <property type="evidence" value="ECO:0007669"/>
    <property type="project" value="TreeGrafter"/>
</dbReference>
<keyword evidence="7" id="KW-0376">Hydrogen peroxide</keyword>
<dbReference type="InterPro" id="IPR010582">
    <property type="entry name" value="Catalase_immune_responsive"/>
</dbReference>
<evidence type="ECO:0000256" key="7">
    <source>
        <dbReference type="ARBA" id="ARBA00023324"/>
    </source>
</evidence>
<keyword evidence="5" id="KW-0560">Oxidoreductase</keyword>
<evidence type="ECO:0000259" key="9">
    <source>
        <dbReference type="SMART" id="SM01060"/>
    </source>
</evidence>
<keyword evidence="6 8" id="KW-0408">Iron</keyword>
<dbReference type="PROSITE" id="PS00438">
    <property type="entry name" value="CATALASE_2"/>
    <property type="match status" value="1"/>
</dbReference>
<protein>
    <recommendedName>
        <fullName evidence="9">Catalase core domain-containing protein</fullName>
    </recommendedName>
</protein>
<proteinExistence type="inferred from homology"/>
<dbReference type="GO" id="GO:0004096">
    <property type="term" value="F:catalase activity"/>
    <property type="evidence" value="ECO:0007669"/>
    <property type="project" value="UniProtKB-EC"/>
</dbReference>
<dbReference type="GO" id="GO:0020037">
    <property type="term" value="F:heme binding"/>
    <property type="evidence" value="ECO:0007669"/>
    <property type="project" value="InterPro"/>
</dbReference>
<dbReference type="PRINTS" id="PR00067">
    <property type="entry name" value="CATALASE"/>
</dbReference>
<keyword evidence="11" id="KW-1185">Reference proteome</keyword>
<evidence type="ECO:0000256" key="6">
    <source>
        <dbReference type="ARBA" id="ARBA00023004"/>
    </source>
</evidence>
<gene>
    <name evidence="10" type="ORF">V9T40_002395</name>
</gene>
<dbReference type="PANTHER" id="PTHR11465">
    <property type="entry name" value="CATALASE"/>
    <property type="match status" value="1"/>
</dbReference>
<dbReference type="Gene3D" id="2.40.180.10">
    <property type="entry name" value="Catalase core domain"/>
    <property type="match status" value="1"/>
</dbReference>
<dbReference type="AlphaFoldDB" id="A0AAN9TG65"/>
<dbReference type="InterPro" id="IPR020835">
    <property type="entry name" value="Catalase_sf"/>
</dbReference>
<dbReference type="GO" id="GO:0005777">
    <property type="term" value="C:peroxisome"/>
    <property type="evidence" value="ECO:0007669"/>
    <property type="project" value="TreeGrafter"/>
</dbReference>
<evidence type="ECO:0000256" key="1">
    <source>
        <dbReference type="ARBA" id="ARBA00005329"/>
    </source>
</evidence>
<evidence type="ECO:0000313" key="10">
    <source>
        <dbReference type="EMBL" id="KAK7590782.1"/>
    </source>
</evidence>
<feature type="binding site" description="axial binding residue" evidence="8">
    <location>
        <position position="354"/>
    </location>
    <ligand>
        <name>heme</name>
        <dbReference type="ChEBI" id="CHEBI:30413"/>
    </ligand>
    <ligandPart>
        <name>Fe</name>
        <dbReference type="ChEBI" id="CHEBI:18248"/>
    </ligandPart>
</feature>
<comment type="caution">
    <text evidence="10">The sequence shown here is derived from an EMBL/GenBank/DDBJ whole genome shotgun (WGS) entry which is preliminary data.</text>
</comment>
<evidence type="ECO:0000256" key="8">
    <source>
        <dbReference type="PIRSR" id="PIRSR038928-2"/>
    </source>
</evidence>
<feature type="domain" description="Catalase core" evidence="9">
    <location>
        <begin position="24"/>
        <end position="411"/>
    </location>
</feature>